<accession>X1TDG8</accession>
<dbReference type="AlphaFoldDB" id="X1TDG8"/>
<organism evidence="1">
    <name type="scientific">marine sediment metagenome</name>
    <dbReference type="NCBI Taxonomy" id="412755"/>
    <lineage>
        <taxon>unclassified sequences</taxon>
        <taxon>metagenomes</taxon>
        <taxon>ecological metagenomes</taxon>
    </lineage>
</organism>
<sequence>MTGTTAVGSAEEILKWENVLPNTAVGFTDLPWYIYDGEGCMSWDMKKLYVGLSRKFGIWADRRQDPGLTINVSFEISEG</sequence>
<protein>
    <submittedName>
        <fullName evidence="1">Uncharacterized protein</fullName>
    </submittedName>
</protein>
<reference evidence="1" key="1">
    <citation type="journal article" date="2014" name="Front. Microbiol.">
        <title>High frequency of phylogenetically diverse reductive dehalogenase-homologous genes in deep subseafloor sedimentary metagenomes.</title>
        <authorList>
            <person name="Kawai M."/>
            <person name="Futagami T."/>
            <person name="Toyoda A."/>
            <person name="Takaki Y."/>
            <person name="Nishi S."/>
            <person name="Hori S."/>
            <person name="Arai W."/>
            <person name="Tsubouchi T."/>
            <person name="Morono Y."/>
            <person name="Uchiyama I."/>
            <person name="Ito T."/>
            <person name="Fujiyama A."/>
            <person name="Inagaki F."/>
            <person name="Takami H."/>
        </authorList>
    </citation>
    <scope>NUCLEOTIDE SEQUENCE</scope>
    <source>
        <strain evidence="1">Expedition CK06-06</strain>
    </source>
</reference>
<proteinExistence type="predicted"/>
<gene>
    <name evidence="1" type="ORF">S12H4_50008</name>
</gene>
<comment type="caution">
    <text evidence="1">The sequence shown here is derived from an EMBL/GenBank/DDBJ whole genome shotgun (WGS) entry which is preliminary data.</text>
</comment>
<evidence type="ECO:0000313" key="1">
    <source>
        <dbReference type="EMBL" id="GAJ03314.1"/>
    </source>
</evidence>
<name>X1TDG8_9ZZZZ</name>
<dbReference type="EMBL" id="BARW01031443">
    <property type="protein sequence ID" value="GAJ03314.1"/>
    <property type="molecule type" value="Genomic_DNA"/>
</dbReference>